<evidence type="ECO:0000256" key="1">
    <source>
        <dbReference type="ARBA" id="ARBA00022729"/>
    </source>
</evidence>
<evidence type="ECO:0000259" key="3">
    <source>
        <dbReference type="Pfam" id="PF23759"/>
    </source>
</evidence>
<gene>
    <name evidence="4" type="ORF">H9X54_001770</name>
</gene>
<name>A0ABS2CTZ9_9FLAO</name>
<evidence type="ECO:0000259" key="2">
    <source>
        <dbReference type="Pfam" id="PF18962"/>
    </source>
</evidence>
<sequence length="392" mass="42422">CDNSSSSTTNEFYLNNNFTVGQTYYVRVFQTEASLVTSFFTICVQNYPTPANDLCSGAIALTPNTSCVGTSGTFSGSSNTGTTTTCFANSLQDVWYSFVATDPTMSITVTNGVSLNLGMEILTGSCSGASFVCDNSSTSTTNEFYLNNNFTVGQTYYVRVFQTEASLVTSFFNICVQNYPTPANDLCSGAIALTPNTSCVGTSGTFSGSSNTGTTTSCFANSLQDVWYSFVATSQTMSITVTNGVNLNLAMEILTGSCSGASFVCDNSSSSTNSEFYESNSFTIGETYYVRVFQTETSLVTSFFNICVQGPTLNIEENEINNFTIYPNPVTDFIEIDTNSIIKEVNLYTISGQLILRSNQKRISTIQLPEGIYLIRIEDENGSFATKKLIKK</sequence>
<dbReference type="Pfam" id="PF18962">
    <property type="entry name" value="Por_Secre_tail"/>
    <property type="match status" value="1"/>
</dbReference>
<evidence type="ECO:0000313" key="4">
    <source>
        <dbReference type="EMBL" id="MBM6498029.1"/>
    </source>
</evidence>
<dbReference type="InterPro" id="IPR056600">
    <property type="entry name" value="GBD_T9SS_assoc"/>
</dbReference>
<evidence type="ECO:0000313" key="5">
    <source>
        <dbReference type="Proteomes" id="UP000759529"/>
    </source>
</evidence>
<feature type="domain" description="T9SS-like galactose binding" evidence="3">
    <location>
        <begin position="183"/>
        <end position="306"/>
    </location>
</feature>
<protein>
    <submittedName>
        <fullName evidence="4">T9SS type A sorting domain-containing protein</fullName>
    </submittedName>
</protein>
<comment type="caution">
    <text evidence="4">The sequence shown here is derived from an EMBL/GenBank/DDBJ whole genome shotgun (WGS) entry which is preliminary data.</text>
</comment>
<keyword evidence="1" id="KW-0732">Signal</keyword>
<organism evidence="4 5">
    <name type="scientific">Flavobacterium macrobrachii</name>
    <dbReference type="NCBI Taxonomy" id="591204"/>
    <lineage>
        <taxon>Bacteria</taxon>
        <taxon>Pseudomonadati</taxon>
        <taxon>Bacteroidota</taxon>
        <taxon>Flavobacteriia</taxon>
        <taxon>Flavobacteriales</taxon>
        <taxon>Flavobacteriaceae</taxon>
        <taxon>Flavobacterium</taxon>
    </lineage>
</organism>
<dbReference type="InterPro" id="IPR026444">
    <property type="entry name" value="Secre_tail"/>
</dbReference>
<dbReference type="NCBIfam" id="TIGR04183">
    <property type="entry name" value="Por_Secre_tail"/>
    <property type="match status" value="1"/>
</dbReference>
<feature type="non-terminal residue" evidence="4">
    <location>
        <position position="1"/>
    </location>
</feature>
<dbReference type="RefSeq" id="WP_204158666.1">
    <property type="nucleotide sequence ID" value="NZ_JACSOD020000367.1"/>
</dbReference>
<dbReference type="EMBL" id="JACSOD020000367">
    <property type="protein sequence ID" value="MBM6498029.1"/>
    <property type="molecule type" value="Genomic_DNA"/>
</dbReference>
<accession>A0ABS2CTZ9</accession>
<dbReference type="Pfam" id="PF23759">
    <property type="entry name" value="GBD_T9SS_assoc"/>
    <property type="match status" value="2"/>
</dbReference>
<feature type="domain" description="Secretion system C-terminal sorting" evidence="2">
    <location>
        <begin position="325"/>
        <end position="390"/>
    </location>
</feature>
<proteinExistence type="predicted"/>
<keyword evidence="5" id="KW-1185">Reference proteome</keyword>
<reference evidence="4 5" key="1">
    <citation type="submission" date="2021-02" db="EMBL/GenBank/DDBJ databases">
        <authorList>
            <person name="Jung H.S."/>
            <person name="Chun B.H."/>
            <person name="Jeon C.O."/>
        </authorList>
    </citation>
    <scope>NUCLEOTIDE SEQUENCE [LARGE SCALE GENOMIC DNA]</scope>
    <source>
        <strain evidence="4 5">LMG 25203</strain>
    </source>
</reference>
<dbReference type="Proteomes" id="UP000759529">
    <property type="component" value="Unassembled WGS sequence"/>
</dbReference>
<feature type="domain" description="T9SS-like galactose binding" evidence="3">
    <location>
        <begin position="51"/>
        <end position="174"/>
    </location>
</feature>